<dbReference type="RefSeq" id="WP_376810177.1">
    <property type="nucleotide sequence ID" value="NZ_JBHTAC010000056.1"/>
</dbReference>
<keyword evidence="1" id="KW-0812">Transmembrane</keyword>
<keyword evidence="1" id="KW-1133">Transmembrane helix</keyword>
<accession>A0ABW2H650</accession>
<reference evidence="3" key="1">
    <citation type="journal article" date="2019" name="Int. J. Syst. Evol. Microbiol.">
        <title>The Global Catalogue of Microorganisms (GCM) 10K type strain sequencing project: providing services to taxonomists for standard genome sequencing and annotation.</title>
        <authorList>
            <consortium name="The Broad Institute Genomics Platform"/>
            <consortium name="The Broad Institute Genome Sequencing Center for Infectious Disease"/>
            <person name="Wu L."/>
            <person name="Ma J."/>
        </authorList>
    </citation>
    <scope>NUCLEOTIDE SEQUENCE [LARGE SCALE GENOMIC DNA]</scope>
    <source>
        <strain evidence="3">CGMCC 1.9106</strain>
    </source>
</reference>
<name>A0ABW2H650_9ACTN</name>
<keyword evidence="1" id="KW-0472">Membrane</keyword>
<keyword evidence="3" id="KW-1185">Reference proteome</keyword>
<dbReference type="EMBL" id="JBHTAC010000056">
    <property type="protein sequence ID" value="MFC7247443.1"/>
    <property type="molecule type" value="Genomic_DNA"/>
</dbReference>
<comment type="caution">
    <text evidence="2">The sequence shown here is derived from an EMBL/GenBank/DDBJ whole genome shotgun (WGS) entry which is preliminary data.</text>
</comment>
<gene>
    <name evidence="2" type="ORF">ACFQO7_33705</name>
</gene>
<feature type="transmembrane region" description="Helical" evidence="1">
    <location>
        <begin position="47"/>
        <end position="67"/>
    </location>
</feature>
<dbReference type="Proteomes" id="UP001596392">
    <property type="component" value="Unassembled WGS sequence"/>
</dbReference>
<evidence type="ECO:0000313" key="3">
    <source>
        <dbReference type="Proteomes" id="UP001596392"/>
    </source>
</evidence>
<organism evidence="2 3">
    <name type="scientific">Catellatospora aurea</name>
    <dbReference type="NCBI Taxonomy" id="1337874"/>
    <lineage>
        <taxon>Bacteria</taxon>
        <taxon>Bacillati</taxon>
        <taxon>Actinomycetota</taxon>
        <taxon>Actinomycetes</taxon>
        <taxon>Micromonosporales</taxon>
        <taxon>Micromonosporaceae</taxon>
        <taxon>Catellatospora</taxon>
    </lineage>
</organism>
<feature type="transmembrane region" description="Helical" evidence="1">
    <location>
        <begin position="20"/>
        <end position="41"/>
    </location>
</feature>
<proteinExistence type="predicted"/>
<sequence>MAEPASTWHGTADGARTAGLLLIGALALAATAMVLVGAVVPRVGVPTSAYAITVAVLALYAAATLALRTLTSWRVLVRIDAHAVRVRSWPLPLYTRTVPRAAVDAVSTVDAGPAPGDPLWWLLPPQETRHVVRRGPGLRLLLGTGRTLTVSVDGPEQAVAAFGEPGTAAAQR</sequence>
<evidence type="ECO:0008006" key="4">
    <source>
        <dbReference type="Google" id="ProtNLM"/>
    </source>
</evidence>
<evidence type="ECO:0000313" key="2">
    <source>
        <dbReference type="EMBL" id="MFC7247443.1"/>
    </source>
</evidence>
<protein>
    <recommendedName>
        <fullName evidence="4">PH (Pleckstrin Homology) domain-containing protein</fullName>
    </recommendedName>
</protein>
<evidence type="ECO:0000256" key="1">
    <source>
        <dbReference type="SAM" id="Phobius"/>
    </source>
</evidence>